<dbReference type="PANTHER" id="PTHR33154:SF18">
    <property type="entry name" value="ARSENICAL RESISTANCE OPERON REPRESSOR"/>
    <property type="match status" value="1"/>
</dbReference>
<dbReference type="GO" id="GO:0003677">
    <property type="term" value="F:DNA binding"/>
    <property type="evidence" value="ECO:0007669"/>
    <property type="project" value="UniProtKB-KW"/>
</dbReference>
<dbReference type="InterPro" id="IPR036390">
    <property type="entry name" value="WH_DNA-bd_sf"/>
</dbReference>
<gene>
    <name evidence="6" type="ORF">CA267_016970</name>
</gene>
<evidence type="ECO:0000313" key="6">
    <source>
        <dbReference type="EMBL" id="QJR82321.1"/>
    </source>
</evidence>
<accession>A0A6M4MGK1</accession>
<keyword evidence="2" id="KW-0805">Transcription regulation</keyword>
<dbReference type="EMBL" id="CP052766">
    <property type="protein sequence ID" value="QJR82321.1"/>
    <property type="molecule type" value="Genomic_DNA"/>
</dbReference>
<dbReference type="PROSITE" id="PS50987">
    <property type="entry name" value="HTH_ARSR_2"/>
    <property type="match status" value="1"/>
</dbReference>
<dbReference type="GO" id="GO:0003700">
    <property type="term" value="F:DNA-binding transcription factor activity"/>
    <property type="evidence" value="ECO:0007669"/>
    <property type="project" value="InterPro"/>
</dbReference>
<dbReference type="SMART" id="SM00418">
    <property type="entry name" value="HTH_ARSR"/>
    <property type="match status" value="1"/>
</dbReference>
<evidence type="ECO:0000256" key="4">
    <source>
        <dbReference type="ARBA" id="ARBA00023163"/>
    </source>
</evidence>
<evidence type="ECO:0000259" key="5">
    <source>
        <dbReference type="PROSITE" id="PS50987"/>
    </source>
</evidence>
<dbReference type="Pfam" id="PF01022">
    <property type="entry name" value="HTH_5"/>
    <property type="match status" value="1"/>
</dbReference>
<dbReference type="GO" id="GO:0046685">
    <property type="term" value="P:response to arsenic-containing substance"/>
    <property type="evidence" value="ECO:0007669"/>
    <property type="project" value="UniProtKB-KW"/>
</dbReference>
<dbReference type="Proteomes" id="UP000219285">
    <property type="component" value="Chromosome"/>
</dbReference>
<keyword evidence="7" id="KW-1185">Reference proteome</keyword>
<dbReference type="PRINTS" id="PR00778">
    <property type="entry name" value="HTHARSR"/>
</dbReference>
<dbReference type="NCBIfam" id="NF033788">
    <property type="entry name" value="HTH_metalloreg"/>
    <property type="match status" value="1"/>
</dbReference>
<reference evidence="6 7" key="2">
    <citation type="submission" date="2020-04" db="EMBL/GenBank/DDBJ databases">
        <title>Complete genome sequence of Alteromonas pelagimontana 5.12T.</title>
        <authorList>
            <person name="Sinha R.K."/>
            <person name="Krishnan K.P."/>
            <person name="Kurian J.P."/>
        </authorList>
    </citation>
    <scope>NUCLEOTIDE SEQUENCE [LARGE SCALE GENOMIC DNA]</scope>
    <source>
        <strain evidence="6 7">5.12</strain>
    </source>
</reference>
<evidence type="ECO:0000256" key="3">
    <source>
        <dbReference type="ARBA" id="ARBA00023125"/>
    </source>
</evidence>
<reference evidence="7" key="1">
    <citation type="submission" date="2014-12" db="EMBL/GenBank/DDBJ databases">
        <title>Complete genome sequence of a multi-drug resistant Klebsiella pneumoniae.</title>
        <authorList>
            <person name="Hua X."/>
            <person name="Chen Q."/>
            <person name="Li X."/>
            <person name="Feng Y."/>
            <person name="Ruan Z."/>
            <person name="Yu Y."/>
        </authorList>
    </citation>
    <scope>NUCLEOTIDE SEQUENCE [LARGE SCALE GENOMIC DNA]</scope>
    <source>
        <strain evidence="7">5.12</strain>
    </source>
</reference>
<dbReference type="InterPro" id="IPR011991">
    <property type="entry name" value="ArsR-like_HTH"/>
</dbReference>
<sequence>MQNTKKTRELLTHAEDVERYLKHLANKTRLRVMGSLLEQELSVTDLLKRIPVTQPVLSQHLALLRDASLVATRRDGQVIYYRIADTRIHRTMSLLTDFFCKSGDG</sequence>
<dbReference type="OrthoDB" id="9796124at2"/>
<evidence type="ECO:0000313" key="7">
    <source>
        <dbReference type="Proteomes" id="UP000219285"/>
    </source>
</evidence>
<dbReference type="AlphaFoldDB" id="A0A6M4MGK1"/>
<dbReference type="PANTHER" id="PTHR33154">
    <property type="entry name" value="TRANSCRIPTIONAL REGULATOR, ARSR FAMILY"/>
    <property type="match status" value="1"/>
</dbReference>
<dbReference type="KEGG" id="apel:CA267_016970"/>
<keyword evidence="4" id="KW-0804">Transcription</keyword>
<dbReference type="InterPro" id="IPR051081">
    <property type="entry name" value="HTH_MetalResp_TranReg"/>
</dbReference>
<organism evidence="6 7">
    <name type="scientific">Alteromonas pelagimontana</name>
    <dbReference type="NCBI Taxonomy" id="1858656"/>
    <lineage>
        <taxon>Bacteria</taxon>
        <taxon>Pseudomonadati</taxon>
        <taxon>Pseudomonadota</taxon>
        <taxon>Gammaproteobacteria</taxon>
        <taxon>Alteromonadales</taxon>
        <taxon>Alteromonadaceae</taxon>
        <taxon>Alteromonas/Salinimonas group</taxon>
        <taxon>Alteromonas</taxon>
    </lineage>
</organism>
<keyword evidence="1" id="KW-0059">Arsenical resistance</keyword>
<evidence type="ECO:0000256" key="2">
    <source>
        <dbReference type="ARBA" id="ARBA00023015"/>
    </source>
</evidence>
<dbReference type="Gene3D" id="1.10.10.10">
    <property type="entry name" value="Winged helix-like DNA-binding domain superfamily/Winged helix DNA-binding domain"/>
    <property type="match status" value="1"/>
</dbReference>
<dbReference type="InterPro" id="IPR036388">
    <property type="entry name" value="WH-like_DNA-bd_sf"/>
</dbReference>
<evidence type="ECO:0000256" key="1">
    <source>
        <dbReference type="ARBA" id="ARBA00022849"/>
    </source>
</evidence>
<proteinExistence type="predicted"/>
<name>A0A6M4MGK1_9ALTE</name>
<feature type="domain" description="HTH arsR-type" evidence="5">
    <location>
        <begin position="10"/>
        <end position="103"/>
    </location>
</feature>
<dbReference type="InterPro" id="IPR001845">
    <property type="entry name" value="HTH_ArsR_DNA-bd_dom"/>
</dbReference>
<dbReference type="RefSeq" id="WP_075610094.1">
    <property type="nucleotide sequence ID" value="NZ_CP052766.1"/>
</dbReference>
<keyword evidence="3" id="KW-0238">DNA-binding</keyword>
<protein>
    <submittedName>
        <fullName evidence="6">Winged helix-turn-helix transcriptional regulator</fullName>
    </submittedName>
</protein>
<dbReference type="CDD" id="cd00090">
    <property type="entry name" value="HTH_ARSR"/>
    <property type="match status" value="1"/>
</dbReference>
<dbReference type="SUPFAM" id="SSF46785">
    <property type="entry name" value="Winged helix' DNA-binding domain"/>
    <property type="match status" value="1"/>
</dbReference>